<comment type="caution">
    <text evidence="1">The sequence shown here is derived from an EMBL/GenBank/DDBJ whole genome shotgun (WGS) entry which is preliminary data.</text>
</comment>
<dbReference type="Gene3D" id="1.10.287.1060">
    <property type="entry name" value="ESAT-6-like"/>
    <property type="match status" value="1"/>
</dbReference>
<dbReference type="Proteomes" id="UP001596514">
    <property type="component" value="Unassembled WGS sequence"/>
</dbReference>
<accession>A0ABW2TEW5</accession>
<dbReference type="RefSeq" id="WP_343976787.1">
    <property type="nucleotide sequence ID" value="NZ_BAAAGK010000143.1"/>
</dbReference>
<dbReference type="InterPro" id="IPR036689">
    <property type="entry name" value="ESAT-6-like_sf"/>
</dbReference>
<name>A0ABW2TEW5_9ACTN</name>
<organism evidence="1 2">
    <name type="scientific">Streptosporangium amethystogenes subsp. fukuiense</name>
    <dbReference type="NCBI Taxonomy" id="698418"/>
    <lineage>
        <taxon>Bacteria</taxon>
        <taxon>Bacillati</taxon>
        <taxon>Actinomycetota</taxon>
        <taxon>Actinomycetes</taxon>
        <taxon>Streptosporangiales</taxon>
        <taxon>Streptosporangiaceae</taxon>
        <taxon>Streptosporangium</taxon>
    </lineage>
</organism>
<protein>
    <submittedName>
        <fullName evidence="1">WXG100 family type VII secretion target</fullName>
    </submittedName>
</protein>
<reference evidence="2" key="1">
    <citation type="journal article" date="2019" name="Int. J. Syst. Evol. Microbiol.">
        <title>The Global Catalogue of Microorganisms (GCM) 10K type strain sequencing project: providing services to taxonomists for standard genome sequencing and annotation.</title>
        <authorList>
            <consortium name="The Broad Institute Genomics Platform"/>
            <consortium name="The Broad Institute Genome Sequencing Center for Infectious Disease"/>
            <person name="Wu L."/>
            <person name="Ma J."/>
        </authorList>
    </citation>
    <scope>NUCLEOTIDE SEQUENCE [LARGE SCALE GENOMIC DNA]</scope>
    <source>
        <strain evidence="2">JCM 10083</strain>
    </source>
</reference>
<evidence type="ECO:0000313" key="1">
    <source>
        <dbReference type="EMBL" id="MFC7606309.1"/>
    </source>
</evidence>
<gene>
    <name evidence="1" type="ORF">ACFQVD_40035</name>
</gene>
<dbReference type="Pfam" id="PF06013">
    <property type="entry name" value="WXG100"/>
    <property type="match status" value="1"/>
</dbReference>
<dbReference type="EMBL" id="JBHTEE010000001">
    <property type="protein sequence ID" value="MFC7606309.1"/>
    <property type="molecule type" value="Genomic_DNA"/>
</dbReference>
<proteinExistence type="predicted"/>
<sequence length="121" mass="13621">MRADHVEVTVAQQAQVKEQDLQDAINWIGDAAERIRAIQRNLDTAGAELRVNWQGQSHHAFNKVHLLWHDRIDVILESLQNLARSIQANNKNYRAFNEAATAEISKLEGLINAAAPASFNR</sequence>
<dbReference type="SUPFAM" id="SSF140453">
    <property type="entry name" value="EsxAB dimer-like"/>
    <property type="match status" value="1"/>
</dbReference>
<dbReference type="InterPro" id="IPR010310">
    <property type="entry name" value="T7SS_ESAT-6-like"/>
</dbReference>
<evidence type="ECO:0000313" key="2">
    <source>
        <dbReference type="Proteomes" id="UP001596514"/>
    </source>
</evidence>
<keyword evidence="2" id="KW-1185">Reference proteome</keyword>